<gene>
    <name evidence="2" type="ORF">B0A48_00285</name>
</gene>
<keyword evidence="3" id="KW-1185">Reference proteome</keyword>
<feature type="compositionally biased region" description="Polar residues" evidence="1">
    <location>
        <begin position="69"/>
        <end position="78"/>
    </location>
</feature>
<reference evidence="3" key="1">
    <citation type="submission" date="2017-03" db="EMBL/GenBank/DDBJ databases">
        <title>Genomes of endolithic fungi from Antarctica.</title>
        <authorList>
            <person name="Coleine C."/>
            <person name="Masonjones S."/>
            <person name="Stajich J.E."/>
        </authorList>
    </citation>
    <scope>NUCLEOTIDE SEQUENCE [LARGE SCALE GENOMIC DNA]</scope>
    <source>
        <strain evidence="3">CCFEE 5527</strain>
    </source>
</reference>
<dbReference type="InParanoid" id="A0A1V8TUA6"/>
<evidence type="ECO:0000313" key="3">
    <source>
        <dbReference type="Proteomes" id="UP000192596"/>
    </source>
</evidence>
<feature type="region of interest" description="Disordered" evidence="1">
    <location>
        <begin position="63"/>
        <end position="85"/>
    </location>
</feature>
<dbReference type="EMBL" id="NAJO01000001">
    <property type="protein sequence ID" value="OQO14903.1"/>
    <property type="molecule type" value="Genomic_DNA"/>
</dbReference>
<comment type="caution">
    <text evidence="2">The sequence shown here is derived from an EMBL/GenBank/DDBJ whole genome shotgun (WGS) entry which is preliminary data.</text>
</comment>
<protein>
    <submittedName>
        <fullName evidence="2">Uncharacterized protein</fullName>
    </submittedName>
</protein>
<evidence type="ECO:0000256" key="1">
    <source>
        <dbReference type="SAM" id="MobiDB-lite"/>
    </source>
</evidence>
<evidence type="ECO:0000313" key="2">
    <source>
        <dbReference type="EMBL" id="OQO14903.1"/>
    </source>
</evidence>
<organism evidence="2 3">
    <name type="scientific">Cryoendolithus antarcticus</name>
    <dbReference type="NCBI Taxonomy" id="1507870"/>
    <lineage>
        <taxon>Eukaryota</taxon>
        <taxon>Fungi</taxon>
        <taxon>Dikarya</taxon>
        <taxon>Ascomycota</taxon>
        <taxon>Pezizomycotina</taxon>
        <taxon>Dothideomycetes</taxon>
        <taxon>Dothideomycetidae</taxon>
        <taxon>Cladosporiales</taxon>
        <taxon>Cladosporiaceae</taxon>
        <taxon>Cryoendolithus</taxon>
    </lineage>
</organism>
<name>A0A1V8TUA6_9PEZI</name>
<dbReference type="Proteomes" id="UP000192596">
    <property type="component" value="Unassembled WGS sequence"/>
</dbReference>
<dbReference type="AlphaFoldDB" id="A0A1V8TUA6"/>
<proteinExistence type="predicted"/>
<sequence length="287" mass="31906">MASISQPLPAVYCLEWRVVTHLGLGRIALCRASTAASQQRMSEKQSNEPSPVFDVPQVLVQSPAKKSTRAPQTHSNASPRPLRSGRATDLIQNAQLVGSVCETLAHPTNLDDQQDVAVRPWNSIVAAHHRKFDREYTIGIKYKYCISTYSVTMILISRNNNQYFFTYNANQNRVPYRQTLNHRPKQTFNGTPLLQGWISIDKPLLSFVNRHIPFTSPATVFTKIVFSCVAVATMLNTMANADCSGAHRVNGRLEAECHDESTGFDFTYVDLAQRFAPDDDATSTSGG</sequence>
<accession>A0A1V8TUA6</accession>